<evidence type="ECO:0000313" key="2">
    <source>
        <dbReference type="EMBL" id="MBJ2176009.1"/>
    </source>
</evidence>
<protein>
    <recommendedName>
        <fullName evidence="4">Lipoprotein</fullName>
    </recommendedName>
</protein>
<proteinExistence type="predicted"/>
<keyword evidence="1" id="KW-0732">Signal</keyword>
<name>A0ABS0WVI8_9FLAO</name>
<organism evidence="2 3">
    <name type="scientific">Aureibaculum flavum</name>
    <dbReference type="NCBI Taxonomy" id="2795986"/>
    <lineage>
        <taxon>Bacteria</taxon>
        <taxon>Pseudomonadati</taxon>
        <taxon>Bacteroidota</taxon>
        <taxon>Flavobacteriia</taxon>
        <taxon>Flavobacteriales</taxon>
        <taxon>Flavobacteriaceae</taxon>
        <taxon>Aureibaculum</taxon>
    </lineage>
</organism>
<evidence type="ECO:0000313" key="3">
    <source>
        <dbReference type="Proteomes" id="UP000623301"/>
    </source>
</evidence>
<gene>
    <name evidence="2" type="ORF">JBL43_17280</name>
</gene>
<accession>A0ABS0WVI8</accession>
<reference evidence="2 3" key="1">
    <citation type="submission" date="2020-12" db="EMBL/GenBank/DDBJ databases">
        <title>Aureibaculum luteum sp. nov. and Aureibaculum flavum sp. nov., novel members of the family Flavobacteriaceae isolated from Antarctic intertidal sediments.</title>
        <authorList>
            <person name="He X."/>
            <person name="Zhang X."/>
        </authorList>
    </citation>
    <scope>NUCLEOTIDE SEQUENCE [LARGE SCALE GENOMIC DNA]</scope>
    <source>
        <strain evidence="2 3">A20</strain>
    </source>
</reference>
<comment type="caution">
    <text evidence="2">The sequence shown here is derived from an EMBL/GenBank/DDBJ whole genome shotgun (WGS) entry which is preliminary data.</text>
</comment>
<feature type="chain" id="PRO_5046502035" description="Lipoprotein" evidence="1">
    <location>
        <begin position="21"/>
        <end position="212"/>
    </location>
</feature>
<keyword evidence="3" id="KW-1185">Reference proteome</keyword>
<dbReference type="RefSeq" id="WP_198842650.1">
    <property type="nucleotide sequence ID" value="NZ_JAEHFJ010000011.1"/>
</dbReference>
<sequence length="212" mass="24413">MKYFKLLKQKLKATITLFFAACMLLISCDEKKPHKVDEGASKDMLAHIIKPEKAVNMYQNYEKERIDILKDTLNTLYGNDFKDTRRVWFDLETLKNYIAYVEKKSAENKISPEGLQFYFSVYSDKEGKQKNQQTFFIAPTTKNEGVQSGYTLELIDGKTQPLYLKSILSNKNYTPNQTQKVDKASFFSLAQDGDEHGLLFNDGDNSPPMDNN</sequence>
<feature type="signal peptide" evidence="1">
    <location>
        <begin position="1"/>
        <end position="20"/>
    </location>
</feature>
<evidence type="ECO:0008006" key="4">
    <source>
        <dbReference type="Google" id="ProtNLM"/>
    </source>
</evidence>
<dbReference type="Proteomes" id="UP000623301">
    <property type="component" value="Unassembled WGS sequence"/>
</dbReference>
<evidence type="ECO:0000256" key="1">
    <source>
        <dbReference type="SAM" id="SignalP"/>
    </source>
</evidence>
<dbReference type="PROSITE" id="PS51257">
    <property type="entry name" value="PROKAR_LIPOPROTEIN"/>
    <property type="match status" value="1"/>
</dbReference>
<dbReference type="EMBL" id="JAEHFJ010000011">
    <property type="protein sequence ID" value="MBJ2176009.1"/>
    <property type="molecule type" value="Genomic_DNA"/>
</dbReference>